<evidence type="ECO:0000313" key="2">
    <source>
        <dbReference type="EMBL" id="KAL0276886.1"/>
    </source>
</evidence>
<feature type="region of interest" description="Disordered" evidence="1">
    <location>
        <begin position="1"/>
        <end position="27"/>
    </location>
</feature>
<reference evidence="2" key="1">
    <citation type="journal article" date="2024" name="Gigascience">
        <title>Chromosome-level genome of the poultry shaft louse Menopon gallinae provides insight into the host-switching and adaptive evolution of parasitic lice.</title>
        <authorList>
            <person name="Xu Y."/>
            <person name="Ma L."/>
            <person name="Liu S."/>
            <person name="Liang Y."/>
            <person name="Liu Q."/>
            <person name="He Z."/>
            <person name="Tian L."/>
            <person name="Duan Y."/>
            <person name="Cai W."/>
            <person name="Li H."/>
            <person name="Song F."/>
        </authorList>
    </citation>
    <scope>NUCLEOTIDE SEQUENCE</scope>
    <source>
        <strain evidence="2">Cailab_2023a</strain>
    </source>
</reference>
<organism evidence="2">
    <name type="scientific">Menopon gallinae</name>
    <name type="common">poultry shaft louse</name>
    <dbReference type="NCBI Taxonomy" id="328185"/>
    <lineage>
        <taxon>Eukaryota</taxon>
        <taxon>Metazoa</taxon>
        <taxon>Ecdysozoa</taxon>
        <taxon>Arthropoda</taxon>
        <taxon>Hexapoda</taxon>
        <taxon>Insecta</taxon>
        <taxon>Pterygota</taxon>
        <taxon>Neoptera</taxon>
        <taxon>Paraneoptera</taxon>
        <taxon>Psocodea</taxon>
        <taxon>Troctomorpha</taxon>
        <taxon>Phthiraptera</taxon>
        <taxon>Amblycera</taxon>
        <taxon>Menoponidae</taxon>
        <taxon>Menopon</taxon>
    </lineage>
</organism>
<dbReference type="AlphaFoldDB" id="A0AAW2I4P2"/>
<gene>
    <name evidence="2" type="ORF">PYX00_004354</name>
</gene>
<proteinExistence type="predicted"/>
<comment type="caution">
    <text evidence="2">The sequence shown here is derived from an EMBL/GenBank/DDBJ whole genome shotgun (WGS) entry which is preliminary data.</text>
</comment>
<protein>
    <submittedName>
        <fullName evidence="2">Uncharacterized protein</fullName>
    </submittedName>
</protein>
<sequence length="143" mass="15924">MNGRMEAKAIGEGADAPGYDGLERVRRESEERATLASADRRRWLQRTVSPPGVAHPPDPKCSGSRGCIAPDNRSVCVHKSVGWRSRSFTSLRILVYQSCSDNVAHKLCSPRALPEPCPRLHRNRRLGCLAQIDCLCRMEEGRN</sequence>
<name>A0AAW2I4P2_9NEOP</name>
<evidence type="ECO:0000256" key="1">
    <source>
        <dbReference type="SAM" id="MobiDB-lite"/>
    </source>
</evidence>
<accession>A0AAW2I4P2</accession>
<dbReference type="EMBL" id="JARGDH010000002">
    <property type="protein sequence ID" value="KAL0276886.1"/>
    <property type="molecule type" value="Genomic_DNA"/>
</dbReference>